<evidence type="ECO:0000313" key="3">
    <source>
        <dbReference type="Proteomes" id="UP000195755"/>
    </source>
</evidence>
<dbReference type="EMBL" id="CP021744">
    <property type="protein sequence ID" value="ARZ66505.1"/>
    <property type="molecule type" value="Genomic_DNA"/>
</dbReference>
<dbReference type="RefSeq" id="WP_087925120.1">
    <property type="nucleotide sequence ID" value="NZ_CP021744.1"/>
</dbReference>
<evidence type="ECO:0000256" key="1">
    <source>
        <dbReference type="SAM" id="SignalP"/>
    </source>
</evidence>
<dbReference type="OrthoDB" id="10014772at2"/>
<protein>
    <recommendedName>
        <fullName evidence="4">Secreted protein</fullName>
    </recommendedName>
</protein>
<evidence type="ECO:0000313" key="2">
    <source>
        <dbReference type="EMBL" id="ARZ66505.1"/>
    </source>
</evidence>
<organism evidence="2 3">
    <name type="scientific">Streptomyces albireticuli</name>
    <dbReference type="NCBI Taxonomy" id="1940"/>
    <lineage>
        <taxon>Bacteria</taxon>
        <taxon>Bacillati</taxon>
        <taxon>Actinomycetota</taxon>
        <taxon>Actinomycetes</taxon>
        <taxon>Kitasatosporales</taxon>
        <taxon>Streptomycetaceae</taxon>
        <taxon>Streptomyces</taxon>
    </lineage>
</organism>
<feature type="chain" id="PRO_5012102455" description="Secreted protein" evidence="1">
    <location>
        <begin position="29"/>
        <end position="171"/>
    </location>
</feature>
<gene>
    <name evidence="2" type="ORF">SMD11_0839</name>
</gene>
<evidence type="ECO:0008006" key="4">
    <source>
        <dbReference type="Google" id="ProtNLM"/>
    </source>
</evidence>
<dbReference type="Proteomes" id="UP000195755">
    <property type="component" value="Chromosome"/>
</dbReference>
<dbReference type="KEGG" id="salj:SMD11_0839"/>
<name>A0A1Z2KWT4_9ACTN</name>
<feature type="signal peptide" evidence="1">
    <location>
        <begin position="1"/>
        <end position="28"/>
    </location>
</feature>
<reference evidence="2 3" key="1">
    <citation type="submission" date="2017-06" db="EMBL/GenBank/DDBJ databases">
        <title>Streptomyces albireticuli Genome sequencing and assembly.</title>
        <authorList>
            <person name="Wang Y."/>
            <person name="Du B."/>
            <person name="Ding Y."/>
            <person name="Liu H."/>
            <person name="Hou Q."/>
            <person name="Liu K."/>
            <person name="Yao L."/>
            <person name="Wang C."/>
        </authorList>
    </citation>
    <scope>NUCLEOTIDE SEQUENCE [LARGE SCALE GENOMIC DNA]</scope>
    <source>
        <strain evidence="2 3">MDJK11</strain>
    </source>
</reference>
<keyword evidence="1" id="KW-0732">Signal</keyword>
<dbReference type="AlphaFoldDB" id="A0A1Z2KWT4"/>
<dbReference type="PROSITE" id="PS51257">
    <property type="entry name" value="PROKAR_LIPOPROTEIN"/>
    <property type="match status" value="1"/>
</dbReference>
<accession>A0A1Z2KWT4</accession>
<sequence length="171" mass="17765">MRTTWLSTTLTAAACGSLVLGVAGPALAEAPAAAPGARTEALQRNEVPVALEEIRTLVSRITREARSGSADTATLRDLQRQLDRPAERLLDDIAARPKAAPMAPDPAAEIKQALDKLIKDVSKLLDDVAKKDTAATDASAADAIKDLNDMLTKIPGLVSGAIPSLPVPSAV</sequence>
<proteinExistence type="predicted"/>